<dbReference type="InterPro" id="IPR036165">
    <property type="entry name" value="YefM-like_sf"/>
</dbReference>
<dbReference type="RefSeq" id="WP_068880790.1">
    <property type="nucleotide sequence ID" value="NZ_LNTU01000001.1"/>
</dbReference>
<dbReference type="AlphaFoldDB" id="A0A135I1X9"/>
<dbReference type="InterPro" id="IPR006442">
    <property type="entry name" value="Antitoxin_Phd/YefM"/>
</dbReference>
<dbReference type="Pfam" id="PF02604">
    <property type="entry name" value="PhdYeFM_antitox"/>
    <property type="match status" value="1"/>
</dbReference>
<evidence type="ECO:0000313" key="4">
    <source>
        <dbReference type="Proteomes" id="UP000070107"/>
    </source>
</evidence>
<reference evidence="3 4" key="1">
    <citation type="submission" date="2015-11" db="EMBL/GenBank/DDBJ databases">
        <title>Draft genome sequence of Paramesorhizobium deserti A-3-E, a strain highly resistant to diverse beta-lactam antibiotics.</title>
        <authorList>
            <person name="Lv R."/>
            <person name="Yang X."/>
            <person name="Fang N."/>
            <person name="Guo J."/>
            <person name="Luo X."/>
            <person name="Peng F."/>
            <person name="Yang R."/>
            <person name="Cui Y."/>
            <person name="Fang C."/>
            <person name="Song Y."/>
        </authorList>
    </citation>
    <scope>NUCLEOTIDE SEQUENCE [LARGE SCALE GENOMIC DNA]</scope>
    <source>
        <strain evidence="3 4">A-3-E</strain>
    </source>
</reference>
<evidence type="ECO:0000256" key="2">
    <source>
        <dbReference type="RuleBase" id="RU362080"/>
    </source>
</evidence>
<dbReference type="EMBL" id="LNTU01000001">
    <property type="protein sequence ID" value="KXF79453.1"/>
    <property type="molecule type" value="Genomic_DNA"/>
</dbReference>
<protein>
    <recommendedName>
        <fullName evidence="2">Antitoxin</fullName>
    </recommendedName>
</protein>
<comment type="function">
    <text evidence="2">Antitoxin component of a type II toxin-antitoxin (TA) system.</text>
</comment>
<dbReference type="Gene3D" id="3.40.1620.10">
    <property type="entry name" value="YefM-like domain"/>
    <property type="match status" value="1"/>
</dbReference>
<accession>A0A135I1X9</accession>
<sequence>MKTFTVVEAKSRFSALLAEVEAGAEIAVTRHGKIVARLVPDHPSVAADAFRDFWIEKDDIDLQAPEDAPAEDVASMDD</sequence>
<evidence type="ECO:0000256" key="1">
    <source>
        <dbReference type="ARBA" id="ARBA00009981"/>
    </source>
</evidence>
<comment type="similarity">
    <text evidence="1 2">Belongs to the phD/YefM antitoxin family.</text>
</comment>
<comment type="caution">
    <text evidence="3">The sequence shown here is derived from an EMBL/GenBank/DDBJ whole genome shotgun (WGS) entry which is preliminary data.</text>
</comment>
<proteinExistence type="inferred from homology"/>
<dbReference type="SUPFAM" id="SSF143120">
    <property type="entry name" value="YefM-like"/>
    <property type="match status" value="1"/>
</dbReference>
<name>A0A135I1X9_9HYPH</name>
<dbReference type="OrthoDB" id="7473440at2"/>
<dbReference type="Proteomes" id="UP000070107">
    <property type="component" value="Unassembled WGS sequence"/>
</dbReference>
<dbReference type="STRING" id="1494590.ATN84_00165"/>
<gene>
    <name evidence="3" type="ORF">ATN84_00165</name>
</gene>
<organism evidence="3 4">
    <name type="scientific">Paramesorhizobium deserti</name>
    <dbReference type="NCBI Taxonomy" id="1494590"/>
    <lineage>
        <taxon>Bacteria</taxon>
        <taxon>Pseudomonadati</taxon>
        <taxon>Pseudomonadota</taxon>
        <taxon>Alphaproteobacteria</taxon>
        <taxon>Hyphomicrobiales</taxon>
        <taxon>Phyllobacteriaceae</taxon>
        <taxon>Paramesorhizobium</taxon>
    </lineage>
</organism>
<evidence type="ECO:0000313" key="3">
    <source>
        <dbReference type="EMBL" id="KXF79453.1"/>
    </source>
</evidence>
<keyword evidence="4" id="KW-1185">Reference proteome</keyword>
<dbReference type="NCBIfam" id="TIGR01552">
    <property type="entry name" value="phd_fam"/>
    <property type="match status" value="1"/>
</dbReference>